<dbReference type="InterPro" id="IPR000868">
    <property type="entry name" value="Isochorismatase-like_dom"/>
</dbReference>
<dbReference type="InterPro" id="IPR050993">
    <property type="entry name" value="Isochorismatase_domain"/>
</dbReference>
<accession>A0ABU3SCZ1</accession>
<name>A0ABU3SCZ1_9HYPH</name>
<sequence>MTSMSLMDAGRSRLVIVDFQARLMPAIHDGPRLVANARRLVDAALLLGVPVLMTEENPAGLGTTVAELAGAGPVIAKMSFDSCAEPAFLAALADDEDLILCGCEAHVCFGQTVLSLLARKRRVFVVQDAVGSRAPESKEVALRRMERHGAEIVTTEMVVFEWLRTAEHPQFRAASKLIK</sequence>
<dbReference type="GO" id="GO:0016787">
    <property type="term" value="F:hydrolase activity"/>
    <property type="evidence" value="ECO:0007669"/>
    <property type="project" value="UniProtKB-KW"/>
</dbReference>
<gene>
    <name evidence="2" type="ORF">RKE40_22360</name>
</gene>
<dbReference type="Proteomes" id="UP001254257">
    <property type="component" value="Unassembled WGS sequence"/>
</dbReference>
<feature type="domain" description="Isochorismatase-like" evidence="1">
    <location>
        <begin position="14"/>
        <end position="156"/>
    </location>
</feature>
<comment type="caution">
    <text evidence="2">The sequence shown here is derived from an EMBL/GenBank/DDBJ whole genome shotgun (WGS) entry which is preliminary data.</text>
</comment>
<dbReference type="CDD" id="cd01012">
    <property type="entry name" value="YcaC_related"/>
    <property type="match status" value="1"/>
</dbReference>
<evidence type="ECO:0000313" key="3">
    <source>
        <dbReference type="Proteomes" id="UP001254257"/>
    </source>
</evidence>
<protein>
    <submittedName>
        <fullName evidence="2">Hydrolase</fullName>
    </submittedName>
</protein>
<proteinExistence type="predicted"/>
<reference evidence="2 3" key="1">
    <citation type="submission" date="2023-09" db="EMBL/GenBank/DDBJ databases">
        <title>Whole genome shotgun sequencing (WGS) of Bosea sp. ZW T0_25, isolated from stored onions (Allium cepa).</title>
        <authorList>
            <person name="Stoll D.A."/>
            <person name="Huch M."/>
        </authorList>
    </citation>
    <scope>NUCLEOTIDE SEQUENCE [LARGE SCALE GENOMIC DNA]</scope>
    <source>
        <strain evidence="2 3">ZW T0_25</strain>
    </source>
</reference>
<keyword evidence="2" id="KW-0378">Hydrolase</keyword>
<evidence type="ECO:0000313" key="2">
    <source>
        <dbReference type="EMBL" id="MDU0342650.1"/>
    </source>
</evidence>
<keyword evidence="3" id="KW-1185">Reference proteome</keyword>
<dbReference type="PANTHER" id="PTHR14119:SF3">
    <property type="entry name" value="ISOCHORISMATASE DOMAIN-CONTAINING PROTEIN 2"/>
    <property type="match status" value="1"/>
</dbReference>
<dbReference type="Gene3D" id="3.40.50.850">
    <property type="entry name" value="Isochorismatase-like"/>
    <property type="match status" value="1"/>
</dbReference>
<dbReference type="SUPFAM" id="SSF52499">
    <property type="entry name" value="Isochorismatase-like hydrolases"/>
    <property type="match status" value="1"/>
</dbReference>
<organism evidence="2 3">
    <name type="scientific">Bosea rubneri</name>
    <dbReference type="NCBI Taxonomy" id="3075434"/>
    <lineage>
        <taxon>Bacteria</taxon>
        <taxon>Pseudomonadati</taxon>
        <taxon>Pseudomonadota</taxon>
        <taxon>Alphaproteobacteria</taxon>
        <taxon>Hyphomicrobiales</taxon>
        <taxon>Boseaceae</taxon>
        <taxon>Bosea</taxon>
    </lineage>
</organism>
<dbReference type="InterPro" id="IPR036380">
    <property type="entry name" value="Isochorismatase-like_sf"/>
</dbReference>
<dbReference type="RefSeq" id="WP_316020416.1">
    <property type="nucleotide sequence ID" value="NZ_JAWDID010000045.1"/>
</dbReference>
<dbReference type="Pfam" id="PF00857">
    <property type="entry name" value="Isochorismatase"/>
    <property type="match status" value="1"/>
</dbReference>
<dbReference type="EMBL" id="JAWDID010000045">
    <property type="protein sequence ID" value="MDU0342650.1"/>
    <property type="molecule type" value="Genomic_DNA"/>
</dbReference>
<evidence type="ECO:0000259" key="1">
    <source>
        <dbReference type="Pfam" id="PF00857"/>
    </source>
</evidence>
<dbReference type="PANTHER" id="PTHR14119">
    <property type="entry name" value="HYDROLASE"/>
    <property type="match status" value="1"/>
</dbReference>